<feature type="chain" id="PRO_5021010412" description="Secreted protein" evidence="1">
    <location>
        <begin position="20"/>
        <end position="74"/>
    </location>
</feature>
<organism evidence="2 3">
    <name type="scientific">Ascodesmis nigricans</name>
    <dbReference type="NCBI Taxonomy" id="341454"/>
    <lineage>
        <taxon>Eukaryota</taxon>
        <taxon>Fungi</taxon>
        <taxon>Dikarya</taxon>
        <taxon>Ascomycota</taxon>
        <taxon>Pezizomycotina</taxon>
        <taxon>Pezizomycetes</taxon>
        <taxon>Pezizales</taxon>
        <taxon>Ascodesmidaceae</taxon>
        <taxon>Ascodesmis</taxon>
    </lineage>
</organism>
<proteinExistence type="predicted"/>
<accession>A0A4S2N6A1</accession>
<dbReference type="InParanoid" id="A0A4S2N6A1"/>
<feature type="signal peptide" evidence="1">
    <location>
        <begin position="1"/>
        <end position="19"/>
    </location>
</feature>
<evidence type="ECO:0000313" key="3">
    <source>
        <dbReference type="Proteomes" id="UP000298138"/>
    </source>
</evidence>
<dbReference type="AlphaFoldDB" id="A0A4S2N6A1"/>
<dbReference type="EMBL" id="ML220112">
    <property type="protein sequence ID" value="TGZ84604.1"/>
    <property type="molecule type" value="Genomic_DNA"/>
</dbReference>
<dbReference type="Proteomes" id="UP000298138">
    <property type="component" value="Unassembled WGS sequence"/>
</dbReference>
<reference evidence="2 3" key="1">
    <citation type="submission" date="2019-04" db="EMBL/GenBank/DDBJ databases">
        <title>Comparative genomics and transcriptomics to analyze fruiting body development in filamentous ascomycetes.</title>
        <authorList>
            <consortium name="DOE Joint Genome Institute"/>
            <person name="Lutkenhaus R."/>
            <person name="Traeger S."/>
            <person name="Breuer J."/>
            <person name="Kuo A."/>
            <person name="Lipzen A."/>
            <person name="Pangilinan J."/>
            <person name="Dilworth D."/>
            <person name="Sandor L."/>
            <person name="Poggeler S."/>
            <person name="Barry K."/>
            <person name="Grigoriev I.V."/>
            <person name="Nowrousian M."/>
        </authorList>
    </citation>
    <scope>NUCLEOTIDE SEQUENCE [LARGE SCALE GENOMIC DNA]</scope>
    <source>
        <strain evidence="2 3">CBS 389.68</strain>
    </source>
</reference>
<evidence type="ECO:0008006" key="4">
    <source>
        <dbReference type="Google" id="ProtNLM"/>
    </source>
</evidence>
<name>A0A4S2N6A1_9PEZI</name>
<keyword evidence="3" id="KW-1185">Reference proteome</keyword>
<sequence>MTMLMMLMLMLMMMMLAMCRREGSGKRLWAFGHPVDLGQAQSQREENSRKVAGLVLAVSLRASAARCNAEHRQA</sequence>
<keyword evidence="1" id="KW-0732">Signal</keyword>
<evidence type="ECO:0000256" key="1">
    <source>
        <dbReference type="SAM" id="SignalP"/>
    </source>
</evidence>
<protein>
    <recommendedName>
        <fullName evidence="4">Secreted protein</fullName>
    </recommendedName>
</protein>
<gene>
    <name evidence="2" type="ORF">EX30DRAFT_337107</name>
</gene>
<evidence type="ECO:0000313" key="2">
    <source>
        <dbReference type="EMBL" id="TGZ84604.1"/>
    </source>
</evidence>